<keyword evidence="3" id="KW-0201">Cytochrome c-type biogenesis</keyword>
<dbReference type="PANTHER" id="PTHR47870">
    <property type="entry name" value="CYTOCHROME C-TYPE BIOGENESIS PROTEIN CCMH"/>
    <property type="match status" value="1"/>
</dbReference>
<evidence type="ECO:0000259" key="7">
    <source>
        <dbReference type="Pfam" id="PF23914"/>
    </source>
</evidence>
<feature type="repeat" description="TPR" evidence="5">
    <location>
        <begin position="351"/>
        <end position="384"/>
    </location>
</feature>
<keyword evidence="9" id="KW-1185">Reference proteome</keyword>
<evidence type="ECO:0000256" key="5">
    <source>
        <dbReference type="PROSITE-ProRule" id="PRU00339"/>
    </source>
</evidence>
<dbReference type="Pfam" id="PF23914">
    <property type="entry name" value="TPR_CcmH_CycH"/>
    <property type="match status" value="2"/>
</dbReference>
<feature type="domain" description="Cytochrome c-type biogenesis protein H TPR" evidence="7">
    <location>
        <begin position="321"/>
        <end position="461"/>
    </location>
</feature>
<comment type="subcellular location">
    <subcellularLocation>
        <location evidence="1">Cell envelope</location>
    </subcellularLocation>
</comment>
<dbReference type="NCBIfam" id="TIGR03142">
    <property type="entry name" value="cytochro_ccmI"/>
    <property type="match status" value="1"/>
</dbReference>
<proteinExistence type="predicted"/>
<dbReference type="InterPro" id="IPR056413">
    <property type="entry name" value="TPR_CcmH_CycH"/>
</dbReference>
<dbReference type="InterPro" id="IPR051263">
    <property type="entry name" value="C-type_cytochrome_biogenesis"/>
</dbReference>
<evidence type="ECO:0000313" key="8">
    <source>
        <dbReference type="EMBL" id="MFC3676285.1"/>
    </source>
</evidence>
<feature type="compositionally biased region" description="Polar residues" evidence="6">
    <location>
        <begin position="316"/>
        <end position="325"/>
    </location>
</feature>
<gene>
    <name evidence="8" type="primary">ccmI</name>
    <name evidence="8" type="ORF">ACFOOQ_12070</name>
</gene>
<dbReference type="Gene3D" id="1.25.40.10">
    <property type="entry name" value="Tetratricopeptide repeat domain"/>
    <property type="match status" value="2"/>
</dbReference>
<dbReference type="Proteomes" id="UP001595711">
    <property type="component" value="Unassembled WGS sequence"/>
</dbReference>
<dbReference type="SUPFAM" id="SSF48452">
    <property type="entry name" value="TPR-like"/>
    <property type="match status" value="1"/>
</dbReference>
<dbReference type="SMART" id="SM00028">
    <property type="entry name" value="TPR"/>
    <property type="match status" value="4"/>
</dbReference>
<evidence type="ECO:0000256" key="3">
    <source>
        <dbReference type="ARBA" id="ARBA00022748"/>
    </source>
</evidence>
<evidence type="ECO:0000256" key="1">
    <source>
        <dbReference type="ARBA" id="ARBA00004196"/>
    </source>
</evidence>
<dbReference type="InterPro" id="IPR017560">
    <property type="entry name" value="Cyt_c_biogenesis_CcmI"/>
</dbReference>
<dbReference type="EMBL" id="JBHRYJ010000002">
    <property type="protein sequence ID" value="MFC3676285.1"/>
    <property type="molecule type" value="Genomic_DNA"/>
</dbReference>
<reference evidence="9" key="1">
    <citation type="journal article" date="2019" name="Int. J. Syst. Evol. Microbiol.">
        <title>The Global Catalogue of Microorganisms (GCM) 10K type strain sequencing project: providing services to taxonomists for standard genome sequencing and annotation.</title>
        <authorList>
            <consortium name="The Broad Institute Genomics Platform"/>
            <consortium name="The Broad Institute Genome Sequencing Center for Infectious Disease"/>
            <person name="Wu L."/>
            <person name="Ma J."/>
        </authorList>
    </citation>
    <scope>NUCLEOTIDE SEQUENCE [LARGE SCALE GENOMIC DNA]</scope>
    <source>
        <strain evidence="9">KCTC 42182</strain>
    </source>
</reference>
<comment type="caution">
    <text evidence="8">The sequence shown here is derived from an EMBL/GenBank/DDBJ whole genome shotgun (WGS) entry which is preliminary data.</text>
</comment>
<keyword evidence="4 5" id="KW-0802">TPR repeat</keyword>
<dbReference type="PROSITE" id="PS50005">
    <property type="entry name" value="TPR"/>
    <property type="match status" value="1"/>
</dbReference>
<organism evidence="8 9">
    <name type="scientific">Ferrovibrio xuzhouensis</name>
    <dbReference type="NCBI Taxonomy" id="1576914"/>
    <lineage>
        <taxon>Bacteria</taxon>
        <taxon>Pseudomonadati</taxon>
        <taxon>Pseudomonadota</taxon>
        <taxon>Alphaproteobacteria</taxon>
        <taxon>Rhodospirillales</taxon>
        <taxon>Rhodospirillaceae</taxon>
        <taxon>Ferrovibrio</taxon>
    </lineage>
</organism>
<dbReference type="PANTHER" id="PTHR47870:SF4">
    <property type="entry name" value="CYTOCHROME C-TYPE BIOGENESIS PROTEIN CYCH"/>
    <property type="match status" value="1"/>
</dbReference>
<sequence>MLWLGFALLTLAALGFLAWPLLRTRRRAAAGRRAHDLAVYRAQLAEVEQDAARSGISAAEAAAARLEIQRRLLRADVADGPAGETAAAPSPASGRLIRIATIAVLLLVPLVGGGLYLDLGRPDAAQFDRTLARAQAEHDRQLRSQTETLIARLRERLEADPGRADGWLLLARSLLTTDQAAEAVDAAGRVIALQPDNAEAYALRGEAQTLAADGSVTPAAQQDFQKVLQLDAQHPGARYYLGLARQQAGDNRGAYDDWRALAADSPADAPWLPTITARLRELAPRLGIALADAVPAPRPAEAAQDTAPGAPGPDQAQVQAAQQMSPEERTAMIRGMVDRLAEKLKAEPDDVDGWLRLARARDVLGDHDAAREALQQAVTRQPDRVDARMALAFNLAGPTVKSRAPLPAEAVAQFKAVLEQEPNHAQALWFVGRAAYEAGDKAGAARYWKQLLAQLPPDSPEAKELSDRISSLTQ</sequence>
<feature type="region of interest" description="Disordered" evidence="6">
    <location>
        <begin position="296"/>
        <end position="326"/>
    </location>
</feature>
<accession>A0ABV7VGI4</accession>
<dbReference type="RefSeq" id="WP_379726608.1">
    <property type="nucleotide sequence ID" value="NZ_JBHRYJ010000002.1"/>
</dbReference>
<evidence type="ECO:0000256" key="4">
    <source>
        <dbReference type="ARBA" id="ARBA00022803"/>
    </source>
</evidence>
<dbReference type="InterPro" id="IPR011990">
    <property type="entry name" value="TPR-like_helical_dom_sf"/>
</dbReference>
<dbReference type="InterPro" id="IPR019734">
    <property type="entry name" value="TPR_rpt"/>
</dbReference>
<evidence type="ECO:0000313" key="9">
    <source>
        <dbReference type="Proteomes" id="UP001595711"/>
    </source>
</evidence>
<evidence type="ECO:0000256" key="6">
    <source>
        <dbReference type="SAM" id="MobiDB-lite"/>
    </source>
</evidence>
<protein>
    <submittedName>
        <fullName evidence="8">C-type cytochrome biogenesis protein CcmI</fullName>
    </submittedName>
</protein>
<name>A0ABV7VGI4_9PROT</name>
<feature type="domain" description="Cytochrome c-type biogenesis protein H TPR" evidence="7">
    <location>
        <begin position="132"/>
        <end position="269"/>
    </location>
</feature>
<keyword evidence="2" id="KW-0677">Repeat</keyword>
<evidence type="ECO:0000256" key="2">
    <source>
        <dbReference type="ARBA" id="ARBA00022737"/>
    </source>
</evidence>